<evidence type="ECO:0000313" key="2">
    <source>
        <dbReference type="EMBL" id="WIY00893.1"/>
    </source>
</evidence>
<dbReference type="KEGG" id="amog:QRX60_43720"/>
<name>A0A9Y2JMR8_9PSEU</name>
<evidence type="ECO:0000313" key="3">
    <source>
        <dbReference type="Proteomes" id="UP001239397"/>
    </source>
</evidence>
<dbReference type="PANTHER" id="PTHR48098">
    <property type="entry name" value="ENTEROCHELIN ESTERASE-RELATED"/>
    <property type="match status" value="1"/>
</dbReference>
<dbReference type="Gene3D" id="3.40.50.1820">
    <property type="entry name" value="alpha/beta hydrolase"/>
    <property type="match status" value="1"/>
</dbReference>
<accession>A0A9Y2JMR8</accession>
<proteinExistence type="predicted"/>
<dbReference type="Proteomes" id="UP001239397">
    <property type="component" value="Chromosome"/>
</dbReference>
<dbReference type="RefSeq" id="WP_285997354.1">
    <property type="nucleotide sequence ID" value="NZ_CP127295.1"/>
</dbReference>
<feature type="transmembrane region" description="Helical" evidence="1">
    <location>
        <begin position="23"/>
        <end position="41"/>
    </location>
</feature>
<sequence length="378" mass="40435">MTVAVPDEVARQARETGVLESPWIWLTCAALAVACVGLTVLVRRRTGPRRCGIALAVVFALLATTAGVNAHVGYVRSGRDLVLLLQRGGGPLRDLGGEFEQDGSMPGTRQIRLGGPDGPAVERMVIADPGSAVPGGRNFVLLPPGYTDAANANRRYPTVYLVHGNPGGPEDWLAAGDAPGTLQRFYRLRALPPMIVVSVDLTAGHARRDWEGLDVPGGPKLETYLAHSVVPAIDRRYRTLADRGHRALGGMSGGAFAALNIGLHHLDAFGALLLAMPYEVPDNRKRLGEDRALLAANTPRDYLPTMPFPRPVAAILTAGTGTPGDVEAAHRIAEAFRSRGQQATVHTEEGFGHTWRTARASLPYLLAFAAEHFERPRG</sequence>
<dbReference type="InterPro" id="IPR029058">
    <property type="entry name" value="AB_hydrolase_fold"/>
</dbReference>
<feature type="transmembrane region" description="Helical" evidence="1">
    <location>
        <begin position="53"/>
        <end position="74"/>
    </location>
</feature>
<dbReference type="SUPFAM" id="SSF53474">
    <property type="entry name" value="alpha/beta-Hydrolases"/>
    <property type="match status" value="1"/>
</dbReference>
<dbReference type="InterPro" id="IPR050583">
    <property type="entry name" value="Mycobacterial_A85_antigen"/>
</dbReference>
<evidence type="ECO:0000256" key="1">
    <source>
        <dbReference type="SAM" id="Phobius"/>
    </source>
</evidence>
<keyword evidence="2" id="KW-0378">Hydrolase</keyword>
<dbReference type="GO" id="GO:0016787">
    <property type="term" value="F:hydrolase activity"/>
    <property type="evidence" value="ECO:0007669"/>
    <property type="project" value="UniProtKB-KW"/>
</dbReference>
<gene>
    <name evidence="2" type="ORF">QRX60_43720</name>
</gene>
<keyword evidence="1" id="KW-1133">Transmembrane helix</keyword>
<reference evidence="2 3" key="1">
    <citation type="submission" date="2023-06" db="EMBL/GenBank/DDBJ databases">
        <authorList>
            <person name="Oyuntsetseg B."/>
            <person name="Kim S.B."/>
        </authorList>
    </citation>
    <scope>NUCLEOTIDE SEQUENCE [LARGE SCALE GENOMIC DNA]</scope>
    <source>
        <strain evidence="2 3">4-36</strain>
    </source>
</reference>
<keyword evidence="3" id="KW-1185">Reference proteome</keyword>
<keyword evidence="1" id="KW-0472">Membrane</keyword>
<dbReference type="Pfam" id="PF00756">
    <property type="entry name" value="Esterase"/>
    <property type="match status" value="1"/>
</dbReference>
<dbReference type="EMBL" id="CP127295">
    <property type="protein sequence ID" value="WIY00893.1"/>
    <property type="molecule type" value="Genomic_DNA"/>
</dbReference>
<dbReference type="AlphaFoldDB" id="A0A9Y2JMR8"/>
<keyword evidence="1" id="KW-0812">Transmembrane</keyword>
<dbReference type="InterPro" id="IPR000801">
    <property type="entry name" value="Esterase-like"/>
</dbReference>
<protein>
    <submittedName>
        <fullName evidence="2">Alpha/beta hydrolase-fold protein</fullName>
    </submittedName>
</protein>
<organism evidence="2 3">
    <name type="scientific">Amycolatopsis mongoliensis</name>
    <dbReference type="NCBI Taxonomy" id="715475"/>
    <lineage>
        <taxon>Bacteria</taxon>
        <taxon>Bacillati</taxon>
        <taxon>Actinomycetota</taxon>
        <taxon>Actinomycetes</taxon>
        <taxon>Pseudonocardiales</taxon>
        <taxon>Pseudonocardiaceae</taxon>
        <taxon>Amycolatopsis</taxon>
    </lineage>
</organism>